<evidence type="ECO:0000313" key="3">
    <source>
        <dbReference type="EMBL" id="OOO10760.1"/>
    </source>
</evidence>
<comment type="caution">
    <text evidence="3">The sequence shown here is derived from an EMBL/GenBank/DDBJ whole genome shotgun (WGS) entry which is preliminary data.</text>
</comment>
<keyword evidence="2" id="KW-0732">Signal</keyword>
<dbReference type="VEuPathDB" id="FungiDB:AO090003000082"/>
<keyword evidence="1" id="KW-0812">Transmembrane</keyword>
<gene>
    <name evidence="3" type="ORF">OAory_01065680</name>
</gene>
<sequence length="162" mass="18092">MNVFVALFLVALMGCPLAQAMPINGGMAHHFQPSLSAHAGLAVGLGVGMPFLCLVAIFIWRYNKNAKREENRARDEWLRDLSLTTQRRIFWSPLETHLACHIKRPVMAEKDPGSVQKPPKCVVKDGRLLLCACHQPRTHDAEIRRAEIRHSVGAGGMYTILE</sequence>
<protein>
    <submittedName>
        <fullName evidence="3">Uncharacterized protein</fullName>
    </submittedName>
</protein>
<dbReference type="OMA" id="CHQPRTH"/>
<reference evidence="3 4" key="1">
    <citation type="submission" date="2016-10" db="EMBL/GenBank/DDBJ databases">
        <title>Genome sequencing of Aspergillus oryzae BCC7051.</title>
        <authorList>
            <person name="Thammarongtham C."/>
            <person name="Vorapreeda T."/>
            <person name="Nookaew I."/>
            <person name="Srisuk T."/>
            <person name="Land M."/>
            <person name="Jeennor S."/>
            <person name="Laoteng K."/>
        </authorList>
    </citation>
    <scope>NUCLEOTIDE SEQUENCE [LARGE SCALE GENOMIC DNA]</scope>
    <source>
        <strain evidence="3 4">BCC7051</strain>
    </source>
</reference>
<evidence type="ECO:0000256" key="2">
    <source>
        <dbReference type="SAM" id="SignalP"/>
    </source>
</evidence>
<feature type="transmembrane region" description="Helical" evidence="1">
    <location>
        <begin position="36"/>
        <end position="60"/>
    </location>
</feature>
<proteinExistence type="predicted"/>
<keyword evidence="1" id="KW-0472">Membrane</keyword>
<evidence type="ECO:0000313" key="4">
    <source>
        <dbReference type="Proteomes" id="UP000190312"/>
    </source>
</evidence>
<evidence type="ECO:0000256" key="1">
    <source>
        <dbReference type="SAM" id="Phobius"/>
    </source>
</evidence>
<dbReference type="AlphaFoldDB" id="A0A1S9DP21"/>
<name>A0A1S9DP21_ASPOZ</name>
<feature type="chain" id="PRO_5010568358" evidence="2">
    <location>
        <begin position="21"/>
        <end position="162"/>
    </location>
</feature>
<dbReference type="OrthoDB" id="4419693at2759"/>
<organism evidence="3 4">
    <name type="scientific">Aspergillus oryzae</name>
    <name type="common">Yellow koji mold</name>
    <dbReference type="NCBI Taxonomy" id="5062"/>
    <lineage>
        <taxon>Eukaryota</taxon>
        <taxon>Fungi</taxon>
        <taxon>Dikarya</taxon>
        <taxon>Ascomycota</taxon>
        <taxon>Pezizomycotina</taxon>
        <taxon>Eurotiomycetes</taxon>
        <taxon>Eurotiomycetidae</taxon>
        <taxon>Eurotiales</taxon>
        <taxon>Aspergillaceae</taxon>
        <taxon>Aspergillus</taxon>
        <taxon>Aspergillus subgen. Circumdati</taxon>
    </lineage>
</organism>
<dbReference type="EMBL" id="MKZY01000004">
    <property type="protein sequence ID" value="OOO10760.1"/>
    <property type="molecule type" value="Genomic_DNA"/>
</dbReference>
<accession>A0A1S9DP21</accession>
<keyword evidence="1" id="KW-1133">Transmembrane helix</keyword>
<feature type="signal peptide" evidence="2">
    <location>
        <begin position="1"/>
        <end position="20"/>
    </location>
</feature>
<dbReference type="Proteomes" id="UP000190312">
    <property type="component" value="Unassembled WGS sequence"/>
</dbReference>